<evidence type="ECO:0000256" key="5">
    <source>
        <dbReference type="ARBA" id="ARBA00022617"/>
    </source>
</evidence>
<keyword evidence="12" id="KW-0472">Membrane</keyword>
<keyword evidence="6" id="KW-0812">Transmembrane</keyword>
<dbReference type="PANTHER" id="PTHR24305:SF166">
    <property type="entry name" value="CYTOCHROME P450 12A4, MITOCHONDRIAL-RELATED"/>
    <property type="match status" value="1"/>
</dbReference>
<dbReference type="GO" id="GO:0016705">
    <property type="term" value="F:oxidoreductase activity, acting on paired donors, with incorporation or reduction of molecular oxygen"/>
    <property type="evidence" value="ECO:0007669"/>
    <property type="project" value="InterPro"/>
</dbReference>
<organism evidence="15 16">
    <name type="scientific">Mycena metata</name>
    <dbReference type="NCBI Taxonomy" id="1033252"/>
    <lineage>
        <taxon>Eukaryota</taxon>
        <taxon>Fungi</taxon>
        <taxon>Dikarya</taxon>
        <taxon>Basidiomycota</taxon>
        <taxon>Agaricomycotina</taxon>
        <taxon>Agaricomycetes</taxon>
        <taxon>Agaricomycetidae</taxon>
        <taxon>Agaricales</taxon>
        <taxon>Marasmiineae</taxon>
        <taxon>Mycenaceae</taxon>
        <taxon>Mycena</taxon>
    </lineage>
</organism>
<dbReference type="AlphaFoldDB" id="A0AAD7NNK9"/>
<protein>
    <submittedName>
        <fullName evidence="15">Cytochrome P450</fullName>
    </submittedName>
</protein>
<evidence type="ECO:0000256" key="3">
    <source>
        <dbReference type="ARBA" id="ARBA00004721"/>
    </source>
</evidence>
<comment type="cofactor">
    <cofactor evidence="1 13">
        <name>heme</name>
        <dbReference type="ChEBI" id="CHEBI:30413"/>
    </cofactor>
</comment>
<dbReference type="Pfam" id="PF00067">
    <property type="entry name" value="p450"/>
    <property type="match status" value="1"/>
</dbReference>
<dbReference type="InterPro" id="IPR050121">
    <property type="entry name" value="Cytochrome_P450_monoxygenase"/>
</dbReference>
<keyword evidence="8" id="KW-1133">Transmembrane helix</keyword>
<evidence type="ECO:0000256" key="13">
    <source>
        <dbReference type="PIRSR" id="PIRSR602403-1"/>
    </source>
</evidence>
<dbReference type="Proteomes" id="UP001215598">
    <property type="component" value="Unassembled WGS sequence"/>
</dbReference>
<dbReference type="GO" id="GO:0005506">
    <property type="term" value="F:iron ion binding"/>
    <property type="evidence" value="ECO:0007669"/>
    <property type="project" value="InterPro"/>
</dbReference>
<evidence type="ECO:0000313" key="16">
    <source>
        <dbReference type="Proteomes" id="UP001215598"/>
    </source>
</evidence>
<dbReference type="InterPro" id="IPR017972">
    <property type="entry name" value="Cyt_P450_CS"/>
</dbReference>
<keyword evidence="5 13" id="KW-0349">Heme</keyword>
<comment type="subcellular location">
    <subcellularLocation>
        <location evidence="2">Membrane</location>
    </subcellularLocation>
</comment>
<evidence type="ECO:0000256" key="10">
    <source>
        <dbReference type="ARBA" id="ARBA00023004"/>
    </source>
</evidence>
<evidence type="ECO:0000256" key="1">
    <source>
        <dbReference type="ARBA" id="ARBA00001971"/>
    </source>
</evidence>
<evidence type="ECO:0000256" key="7">
    <source>
        <dbReference type="ARBA" id="ARBA00022723"/>
    </source>
</evidence>
<dbReference type="PANTHER" id="PTHR24305">
    <property type="entry name" value="CYTOCHROME P450"/>
    <property type="match status" value="1"/>
</dbReference>
<comment type="pathway">
    <text evidence="3">Secondary metabolite biosynthesis; terpenoid biosynthesis.</text>
</comment>
<keyword evidence="16" id="KW-1185">Reference proteome</keyword>
<gene>
    <name evidence="15" type="ORF">B0H16DRAFT_1308427</name>
</gene>
<dbReference type="InterPro" id="IPR001128">
    <property type="entry name" value="Cyt_P450"/>
</dbReference>
<name>A0AAD7NNK9_9AGAR</name>
<evidence type="ECO:0000256" key="14">
    <source>
        <dbReference type="RuleBase" id="RU000461"/>
    </source>
</evidence>
<feature type="binding site" description="axial binding residue" evidence="13">
    <location>
        <position position="117"/>
    </location>
    <ligand>
        <name>heme</name>
        <dbReference type="ChEBI" id="CHEBI:30413"/>
    </ligand>
    <ligandPart>
        <name>Fe</name>
        <dbReference type="ChEBI" id="CHEBI:18248"/>
    </ligandPart>
</feature>
<evidence type="ECO:0000256" key="8">
    <source>
        <dbReference type="ARBA" id="ARBA00022989"/>
    </source>
</evidence>
<dbReference type="GO" id="GO:0016020">
    <property type="term" value="C:membrane"/>
    <property type="evidence" value="ECO:0007669"/>
    <property type="project" value="UniProtKB-SubCell"/>
</dbReference>
<keyword evidence="7 13" id="KW-0479">Metal-binding</keyword>
<keyword evidence="11 14" id="KW-0503">Monooxygenase</keyword>
<accession>A0AAD7NNK9</accession>
<dbReference type="PRINTS" id="PR00385">
    <property type="entry name" value="P450"/>
</dbReference>
<evidence type="ECO:0000256" key="6">
    <source>
        <dbReference type="ARBA" id="ARBA00022692"/>
    </source>
</evidence>
<dbReference type="GO" id="GO:0020037">
    <property type="term" value="F:heme binding"/>
    <property type="evidence" value="ECO:0007669"/>
    <property type="project" value="InterPro"/>
</dbReference>
<dbReference type="InterPro" id="IPR002403">
    <property type="entry name" value="Cyt_P450_E_grp-IV"/>
</dbReference>
<evidence type="ECO:0000256" key="4">
    <source>
        <dbReference type="ARBA" id="ARBA00010617"/>
    </source>
</evidence>
<dbReference type="PROSITE" id="PS00086">
    <property type="entry name" value="CYTOCHROME_P450"/>
    <property type="match status" value="1"/>
</dbReference>
<comment type="caution">
    <text evidence="15">The sequence shown here is derived from an EMBL/GenBank/DDBJ whole genome shotgun (WGS) entry which is preliminary data.</text>
</comment>
<evidence type="ECO:0000256" key="11">
    <source>
        <dbReference type="ARBA" id="ARBA00023033"/>
    </source>
</evidence>
<keyword evidence="10 13" id="KW-0408">Iron</keyword>
<evidence type="ECO:0000256" key="2">
    <source>
        <dbReference type="ARBA" id="ARBA00004370"/>
    </source>
</evidence>
<sequence length="176" mass="19677">MEYDSMPLLNAFIKETLRFYPAAPYLERVAGEDLVIPLESEITMTSGERISHLPVKKGQFIAVAIAAYQRRVRLEALWGADADQFKPSRWLEDDPCKGKALGPYAHLASFSGGYRVCAGWRFALSEMQIILAELVLNFSFALSKNDPVRPLYAGILVPITEKGVKGLPLFIERISE</sequence>
<keyword evidence="9 14" id="KW-0560">Oxidoreductase</keyword>
<comment type="similarity">
    <text evidence="4 14">Belongs to the cytochrome P450 family.</text>
</comment>
<evidence type="ECO:0000313" key="15">
    <source>
        <dbReference type="EMBL" id="KAJ7767775.1"/>
    </source>
</evidence>
<evidence type="ECO:0000256" key="9">
    <source>
        <dbReference type="ARBA" id="ARBA00023002"/>
    </source>
</evidence>
<dbReference type="GO" id="GO:0004497">
    <property type="term" value="F:monooxygenase activity"/>
    <property type="evidence" value="ECO:0007669"/>
    <property type="project" value="UniProtKB-KW"/>
</dbReference>
<evidence type="ECO:0000256" key="12">
    <source>
        <dbReference type="ARBA" id="ARBA00023136"/>
    </source>
</evidence>
<dbReference type="InterPro" id="IPR036396">
    <property type="entry name" value="Cyt_P450_sf"/>
</dbReference>
<dbReference type="EMBL" id="JARKIB010000021">
    <property type="protein sequence ID" value="KAJ7767775.1"/>
    <property type="molecule type" value="Genomic_DNA"/>
</dbReference>
<dbReference type="PRINTS" id="PR00465">
    <property type="entry name" value="EP450IV"/>
</dbReference>
<dbReference type="SUPFAM" id="SSF48264">
    <property type="entry name" value="Cytochrome P450"/>
    <property type="match status" value="1"/>
</dbReference>
<dbReference type="Gene3D" id="1.10.630.10">
    <property type="entry name" value="Cytochrome P450"/>
    <property type="match status" value="1"/>
</dbReference>
<reference evidence="15" key="1">
    <citation type="submission" date="2023-03" db="EMBL/GenBank/DDBJ databases">
        <title>Massive genome expansion in bonnet fungi (Mycena s.s.) driven by repeated elements and novel gene families across ecological guilds.</title>
        <authorList>
            <consortium name="Lawrence Berkeley National Laboratory"/>
            <person name="Harder C.B."/>
            <person name="Miyauchi S."/>
            <person name="Viragh M."/>
            <person name="Kuo A."/>
            <person name="Thoen E."/>
            <person name="Andreopoulos B."/>
            <person name="Lu D."/>
            <person name="Skrede I."/>
            <person name="Drula E."/>
            <person name="Henrissat B."/>
            <person name="Morin E."/>
            <person name="Kohler A."/>
            <person name="Barry K."/>
            <person name="LaButti K."/>
            <person name="Morin E."/>
            <person name="Salamov A."/>
            <person name="Lipzen A."/>
            <person name="Mereny Z."/>
            <person name="Hegedus B."/>
            <person name="Baldrian P."/>
            <person name="Stursova M."/>
            <person name="Weitz H."/>
            <person name="Taylor A."/>
            <person name="Grigoriev I.V."/>
            <person name="Nagy L.G."/>
            <person name="Martin F."/>
            <person name="Kauserud H."/>
        </authorList>
    </citation>
    <scope>NUCLEOTIDE SEQUENCE</scope>
    <source>
        <strain evidence="15">CBHHK182m</strain>
    </source>
</reference>
<proteinExistence type="inferred from homology"/>